<protein>
    <recommendedName>
        <fullName evidence="3">Mth938-like domain-containing protein</fullName>
    </recommendedName>
</protein>
<evidence type="ECO:0000313" key="2">
    <source>
        <dbReference type="Proteomes" id="UP000282977"/>
    </source>
</evidence>
<dbReference type="Proteomes" id="UP000282977">
    <property type="component" value="Unassembled WGS sequence"/>
</dbReference>
<organism evidence="1 2">
    <name type="scientific">Sphingobium algorifonticola</name>
    <dbReference type="NCBI Taxonomy" id="2008318"/>
    <lineage>
        <taxon>Bacteria</taxon>
        <taxon>Pseudomonadati</taxon>
        <taxon>Pseudomonadota</taxon>
        <taxon>Alphaproteobacteria</taxon>
        <taxon>Sphingomonadales</taxon>
        <taxon>Sphingomonadaceae</taxon>
        <taxon>Sphingobium</taxon>
    </lineage>
</organism>
<dbReference type="PANTHER" id="PTHR21192:SF2">
    <property type="entry name" value="NADH DEHYDROGENASE [UBIQUINONE] 1 ALPHA SUBCOMPLEX ASSEMBLY FACTOR 3"/>
    <property type="match status" value="1"/>
</dbReference>
<dbReference type="InterPro" id="IPR036748">
    <property type="entry name" value="MTH938-like_sf"/>
</dbReference>
<keyword evidence="2" id="KW-1185">Reference proteome</keyword>
<evidence type="ECO:0008006" key="3">
    <source>
        <dbReference type="Google" id="ProtNLM"/>
    </source>
</evidence>
<name>A0A437J588_9SPHN</name>
<gene>
    <name evidence="1" type="ORF">ENE74_13695</name>
</gene>
<dbReference type="RefSeq" id="WP_127691616.1">
    <property type="nucleotide sequence ID" value="NZ_RZUL01000005.1"/>
</dbReference>
<dbReference type="OrthoDB" id="7351393at2"/>
<sequence>MEMRRDGGYGGPRITGFAGRGYRLQDSVFPGGVLLSWTEAWPWDDAPAPDALSLSSLGPLAALDPMPEFLLLGTGAGLVQPARAFVRELEARGVGVEVMDSRAAARAWGVLRSEDRQVIAALMAL</sequence>
<reference evidence="1 2" key="1">
    <citation type="submission" date="2019-01" db="EMBL/GenBank/DDBJ databases">
        <authorList>
            <person name="Chen W.-M."/>
        </authorList>
    </citation>
    <scope>NUCLEOTIDE SEQUENCE [LARGE SCALE GENOMIC DNA]</scope>
    <source>
        <strain evidence="1 2">TLA-22</strain>
    </source>
</reference>
<proteinExistence type="predicted"/>
<dbReference type="AlphaFoldDB" id="A0A437J588"/>
<dbReference type="PANTHER" id="PTHR21192">
    <property type="entry name" value="NUCLEAR PROTEIN E3-3"/>
    <property type="match status" value="1"/>
</dbReference>
<dbReference type="SUPFAM" id="SSF64076">
    <property type="entry name" value="MTH938-like"/>
    <property type="match status" value="1"/>
</dbReference>
<dbReference type="EMBL" id="RZUL01000005">
    <property type="protein sequence ID" value="RVT39919.1"/>
    <property type="molecule type" value="Genomic_DNA"/>
</dbReference>
<evidence type="ECO:0000313" key="1">
    <source>
        <dbReference type="EMBL" id="RVT39919.1"/>
    </source>
</evidence>
<dbReference type="InterPro" id="IPR007523">
    <property type="entry name" value="NDUFAF3/AAMDC"/>
</dbReference>
<comment type="caution">
    <text evidence="1">The sequence shown here is derived from an EMBL/GenBank/DDBJ whole genome shotgun (WGS) entry which is preliminary data.</text>
</comment>
<accession>A0A437J588</accession>
<dbReference type="Pfam" id="PF04430">
    <property type="entry name" value="DUF498"/>
    <property type="match status" value="1"/>
</dbReference>
<dbReference type="Gene3D" id="3.40.1230.10">
    <property type="entry name" value="MTH938-like"/>
    <property type="match status" value="1"/>
</dbReference>